<evidence type="ECO:0000313" key="3">
    <source>
        <dbReference type="Proteomes" id="UP001500957"/>
    </source>
</evidence>
<evidence type="ECO:0000256" key="1">
    <source>
        <dbReference type="ARBA" id="ARBA00005254"/>
    </source>
</evidence>
<proteinExistence type="inferred from homology"/>
<dbReference type="CDD" id="cd06558">
    <property type="entry name" value="crotonase-like"/>
    <property type="match status" value="1"/>
</dbReference>
<comment type="caution">
    <text evidence="2">The sequence shown here is derived from an EMBL/GenBank/DDBJ whole genome shotgun (WGS) entry which is preliminary data.</text>
</comment>
<dbReference type="RefSeq" id="WP_344601652.1">
    <property type="nucleotide sequence ID" value="NZ_BAAAHE010000007.1"/>
</dbReference>
<reference evidence="3" key="1">
    <citation type="journal article" date="2019" name="Int. J. Syst. Evol. Microbiol.">
        <title>The Global Catalogue of Microorganisms (GCM) 10K type strain sequencing project: providing services to taxonomists for standard genome sequencing and annotation.</title>
        <authorList>
            <consortium name="The Broad Institute Genomics Platform"/>
            <consortium name="The Broad Institute Genome Sequencing Center for Infectious Disease"/>
            <person name="Wu L."/>
            <person name="Ma J."/>
        </authorList>
    </citation>
    <scope>NUCLEOTIDE SEQUENCE [LARGE SCALE GENOMIC DNA]</scope>
    <source>
        <strain evidence="3">JCM 10671</strain>
    </source>
</reference>
<protein>
    <recommendedName>
        <fullName evidence="4">Enoyl-CoA hydratase</fullName>
    </recommendedName>
</protein>
<accession>A0ABP3RC63</accession>
<dbReference type="InterPro" id="IPR051683">
    <property type="entry name" value="Enoyl-CoA_Hydratase/Isomerase"/>
</dbReference>
<dbReference type="EMBL" id="BAAAHE010000007">
    <property type="protein sequence ID" value="GAA0607709.1"/>
    <property type="molecule type" value="Genomic_DNA"/>
</dbReference>
<dbReference type="Pfam" id="PF00378">
    <property type="entry name" value="ECH_1"/>
    <property type="match status" value="1"/>
</dbReference>
<comment type="similarity">
    <text evidence="1">Belongs to the enoyl-CoA hydratase/isomerase family.</text>
</comment>
<dbReference type="SUPFAM" id="SSF52096">
    <property type="entry name" value="ClpP/crotonase"/>
    <property type="match status" value="1"/>
</dbReference>
<evidence type="ECO:0000313" key="2">
    <source>
        <dbReference type="EMBL" id="GAA0607709.1"/>
    </source>
</evidence>
<keyword evidence="3" id="KW-1185">Reference proteome</keyword>
<dbReference type="PANTHER" id="PTHR42964:SF1">
    <property type="entry name" value="POLYKETIDE BIOSYNTHESIS ENOYL-COA HYDRATASE PKSH-RELATED"/>
    <property type="match status" value="1"/>
</dbReference>
<dbReference type="Proteomes" id="UP001500957">
    <property type="component" value="Unassembled WGS sequence"/>
</dbReference>
<name>A0ABP3RC63_9ACTN</name>
<dbReference type="InterPro" id="IPR001753">
    <property type="entry name" value="Enoyl-CoA_hydra/iso"/>
</dbReference>
<dbReference type="InterPro" id="IPR029045">
    <property type="entry name" value="ClpP/crotonase-like_dom_sf"/>
</dbReference>
<evidence type="ECO:0008006" key="4">
    <source>
        <dbReference type="Google" id="ProtNLM"/>
    </source>
</evidence>
<sequence>MGLGSDQDARGVLTLTFDDPRTRNALSLDVLSNLLDRLYLVGRDCRVVVLTGAGTTFSSGADRGEVADPANVERAGKLVLDLLARLDSLEVPVVARVNGAAFGAGLALVAAADIAVAVDGARFGFPEVRFGMVAEPAIAACRRRVSEGALLDLFLTGRQFDASEAAELGLVAHTAAPELLDGAVESVVADLLLGDRAAIAASRRLIRA</sequence>
<dbReference type="PANTHER" id="PTHR42964">
    <property type="entry name" value="ENOYL-COA HYDRATASE"/>
    <property type="match status" value="1"/>
</dbReference>
<organism evidence="2 3">
    <name type="scientific">Sporichthya brevicatena</name>
    <dbReference type="NCBI Taxonomy" id="171442"/>
    <lineage>
        <taxon>Bacteria</taxon>
        <taxon>Bacillati</taxon>
        <taxon>Actinomycetota</taxon>
        <taxon>Actinomycetes</taxon>
        <taxon>Sporichthyales</taxon>
        <taxon>Sporichthyaceae</taxon>
        <taxon>Sporichthya</taxon>
    </lineage>
</organism>
<dbReference type="Gene3D" id="3.90.226.10">
    <property type="entry name" value="2-enoyl-CoA Hydratase, Chain A, domain 1"/>
    <property type="match status" value="1"/>
</dbReference>
<gene>
    <name evidence="2" type="ORF">GCM10009547_07030</name>
</gene>